<evidence type="ECO:0000256" key="1">
    <source>
        <dbReference type="ARBA" id="ARBA00001947"/>
    </source>
</evidence>
<dbReference type="EC" id="2.3.1.222" evidence="3 10"/>
<proteinExistence type="inferred from homology"/>
<dbReference type="PANTHER" id="PTHR39453:SF1">
    <property type="entry name" value="PHOSPHATE PROPANOYLTRANSFERASE"/>
    <property type="match status" value="1"/>
</dbReference>
<dbReference type="RefSeq" id="WP_112117867.1">
    <property type="nucleotide sequence ID" value="NZ_UAQE01000001.1"/>
</dbReference>
<sequence>MTNNQIHATEVTNQSIPIAISARHCHVNEEDFYYLFGRDAALQKWKELSQPGQFASQHVLTIKGPKGQIDKVRVLGPFRTATQVEISQTDAIKLGVTPPIRMSGDLEKSESITLIGPHGTRHKTQGLIIAQAHIHMAVSDAAAFNVQDKEIVTVEICGDGRQLRLMNVVVRVSSAFVLEMHVDTDEANAAALQQHSIGKLIKME</sequence>
<dbReference type="Proteomes" id="UP000251431">
    <property type="component" value="Unassembled WGS sequence"/>
</dbReference>
<comment type="function">
    <text evidence="10">Involved in 1,2-propanediol (1,2-PD) degradation by catalyzing the conversion of propanoyl-CoA to propanoyl-phosphate.</text>
</comment>
<keyword evidence="8 10" id="KW-0012">Acyltransferase</keyword>
<dbReference type="PIRSF" id="PIRSF010130">
    <property type="entry name" value="PduL"/>
    <property type="match status" value="1"/>
</dbReference>
<dbReference type="AlphaFoldDB" id="A0A2X0ZGB3"/>
<dbReference type="Pfam" id="PF06130">
    <property type="entry name" value="PTAC"/>
    <property type="match status" value="1"/>
</dbReference>
<evidence type="ECO:0000256" key="8">
    <source>
        <dbReference type="ARBA" id="ARBA00023315"/>
    </source>
</evidence>
<evidence type="ECO:0000256" key="2">
    <source>
        <dbReference type="ARBA" id="ARBA00007342"/>
    </source>
</evidence>
<dbReference type="GO" id="GO:0046872">
    <property type="term" value="F:metal ion binding"/>
    <property type="evidence" value="ECO:0007669"/>
    <property type="project" value="UniProtKB-KW"/>
</dbReference>
<comment type="cofactor">
    <cofactor evidence="1">
        <name>Zn(2+)</name>
        <dbReference type="ChEBI" id="CHEBI:29105"/>
    </cofactor>
</comment>
<reference evidence="11 12" key="1">
    <citation type="submission" date="2018-06" db="EMBL/GenBank/DDBJ databases">
        <authorList>
            <consortium name="Pathogen Informatics"/>
            <person name="Doyle S."/>
        </authorList>
    </citation>
    <scope>NUCLEOTIDE SEQUENCE [LARGE SCALE GENOMIC DNA]</scope>
    <source>
        <strain evidence="11 12">NCTC7582</strain>
    </source>
</reference>
<name>A0A2X0ZGB3_9BACI</name>
<comment type="catalytic activity">
    <reaction evidence="9 10">
        <text>propanoyl-CoA + phosphate = propanoyl phosphate + CoA</text>
        <dbReference type="Rhea" id="RHEA:28046"/>
        <dbReference type="ChEBI" id="CHEBI:43474"/>
        <dbReference type="ChEBI" id="CHEBI:57287"/>
        <dbReference type="ChEBI" id="CHEBI:57392"/>
        <dbReference type="ChEBI" id="CHEBI:58933"/>
        <dbReference type="EC" id="2.3.1.222"/>
    </reaction>
</comment>
<dbReference type="PANTHER" id="PTHR39453">
    <property type="entry name" value="PHOSPHATE PROPANOYLTRANSFERASE"/>
    <property type="match status" value="1"/>
</dbReference>
<dbReference type="EMBL" id="UAQE01000001">
    <property type="protein sequence ID" value="SPU00712.1"/>
    <property type="molecule type" value="Genomic_DNA"/>
</dbReference>
<dbReference type="UniPathway" id="UPA00621"/>
<keyword evidence="5 10" id="KW-0808">Transferase</keyword>
<dbReference type="GO" id="GO:0016747">
    <property type="term" value="F:acyltransferase activity, transferring groups other than amino-acyl groups"/>
    <property type="evidence" value="ECO:0007669"/>
    <property type="project" value="InterPro"/>
</dbReference>
<evidence type="ECO:0000256" key="9">
    <source>
        <dbReference type="ARBA" id="ARBA00047589"/>
    </source>
</evidence>
<keyword evidence="7" id="KW-0862">Zinc</keyword>
<keyword evidence="6" id="KW-0479">Metal-binding</keyword>
<evidence type="ECO:0000256" key="4">
    <source>
        <dbReference type="ARBA" id="ARBA00020837"/>
    </source>
</evidence>
<evidence type="ECO:0000256" key="6">
    <source>
        <dbReference type="ARBA" id="ARBA00022723"/>
    </source>
</evidence>
<evidence type="ECO:0000256" key="7">
    <source>
        <dbReference type="ARBA" id="ARBA00022833"/>
    </source>
</evidence>
<dbReference type="InterPro" id="IPR008300">
    <property type="entry name" value="PTAC"/>
</dbReference>
<comment type="similarity">
    <text evidence="2 10">Belongs to the PduL family.</text>
</comment>
<comment type="pathway">
    <text evidence="10">Polyol metabolism; 1,2-propanediol degradation.</text>
</comment>
<evidence type="ECO:0000256" key="10">
    <source>
        <dbReference type="PIRNR" id="PIRNR010130"/>
    </source>
</evidence>
<evidence type="ECO:0000256" key="3">
    <source>
        <dbReference type="ARBA" id="ARBA00012206"/>
    </source>
</evidence>
<accession>A0A2X0ZGB3</accession>
<dbReference type="NCBIfam" id="NF011652">
    <property type="entry name" value="PRK15070.1"/>
    <property type="match status" value="1"/>
</dbReference>
<dbReference type="GO" id="GO:0051144">
    <property type="term" value="P:1,2-propanediol catabolic process"/>
    <property type="evidence" value="ECO:0007669"/>
    <property type="project" value="UniProtKB-UniPathway"/>
</dbReference>
<evidence type="ECO:0000256" key="5">
    <source>
        <dbReference type="ARBA" id="ARBA00022679"/>
    </source>
</evidence>
<evidence type="ECO:0000313" key="11">
    <source>
        <dbReference type="EMBL" id="SPU00712.1"/>
    </source>
</evidence>
<protein>
    <recommendedName>
        <fullName evidence="4 10">Phosphate propanoyltransferase</fullName>
        <ecNumber evidence="3 10">2.3.1.222</ecNumber>
    </recommendedName>
</protein>
<gene>
    <name evidence="11" type="primary">pduL_3</name>
    <name evidence="11" type="ORF">NCTC7582_03511</name>
</gene>
<organism evidence="11 12">
    <name type="scientific">Lysinibacillus capsici</name>
    <dbReference type="NCBI Taxonomy" id="2115968"/>
    <lineage>
        <taxon>Bacteria</taxon>
        <taxon>Bacillati</taxon>
        <taxon>Bacillota</taxon>
        <taxon>Bacilli</taxon>
        <taxon>Bacillales</taxon>
        <taxon>Bacillaceae</taxon>
        <taxon>Lysinibacillus</taxon>
    </lineage>
</organism>
<evidence type="ECO:0000313" key="12">
    <source>
        <dbReference type="Proteomes" id="UP000251431"/>
    </source>
</evidence>